<keyword evidence="2" id="KW-1003">Cell membrane</keyword>
<dbReference type="InterPro" id="IPR004960">
    <property type="entry name" value="LipA_acyltrans"/>
</dbReference>
<keyword evidence="4 7" id="KW-0808">Transferase</keyword>
<comment type="subcellular location">
    <subcellularLocation>
        <location evidence="1">Cell inner membrane</location>
    </subcellularLocation>
</comment>
<dbReference type="Pfam" id="PF03279">
    <property type="entry name" value="Lip_A_acyltrans"/>
    <property type="match status" value="1"/>
</dbReference>
<dbReference type="EMBL" id="PTPZ01000003">
    <property type="protein sequence ID" value="PPZ91955.1"/>
    <property type="molecule type" value="Genomic_DNA"/>
</dbReference>
<evidence type="ECO:0000256" key="3">
    <source>
        <dbReference type="ARBA" id="ARBA00022519"/>
    </source>
</evidence>
<accession>A0A2S7I601</accession>
<keyword evidence="6 7" id="KW-0012">Acyltransferase</keyword>
<dbReference type="GO" id="GO:0016746">
    <property type="term" value="F:acyltransferase activity"/>
    <property type="evidence" value="ECO:0007669"/>
    <property type="project" value="UniProtKB-KW"/>
</dbReference>
<evidence type="ECO:0000313" key="8">
    <source>
        <dbReference type="Proteomes" id="UP000238565"/>
    </source>
</evidence>
<evidence type="ECO:0000256" key="5">
    <source>
        <dbReference type="ARBA" id="ARBA00023136"/>
    </source>
</evidence>
<sequence>MSFQILLFFSKLPLKVLYRFSDVFFYLNYYVIGYRKKTVLENLRNSFPEKTEAELKDISKKFFRNFGDFMIETLKIFSISEKELSELVDYKGLDVLRKAHEEKKNVILLAGHNFNWELSIALQNNVPQENFYGIYKKLESDFWDQKIIQSRAKFGIKLLETKEVMRHFFTEKSDGNSLYGFAADQSPFKTKIQLGINFLNQRTPVFTGYNRLPNKENLMFCFTEIIKVRRGKYQLTFSEITPENEKFEGEELVIKYMKLLEELIKKQPENWLWTHKRWKYKNRLTDEIMYQGKDYPI</sequence>
<evidence type="ECO:0000256" key="2">
    <source>
        <dbReference type="ARBA" id="ARBA00022475"/>
    </source>
</evidence>
<dbReference type="Proteomes" id="UP000238565">
    <property type="component" value="Unassembled WGS sequence"/>
</dbReference>
<dbReference type="GO" id="GO:0009247">
    <property type="term" value="P:glycolipid biosynthetic process"/>
    <property type="evidence" value="ECO:0007669"/>
    <property type="project" value="UniProtKB-ARBA"/>
</dbReference>
<proteinExistence type="predicted"/>
<dbReference type="PANTHER" id="PTHR30606:SF10">
    <property type="entry name" value="PHOSPHATIDYLINOSITOL MANNOSIDE ACYLTRANSFERASE"/>
    <property type="match status" value="1"/>
</dbReference>
<protein>
    <submittedName>
        <fullName evidence="7">Lipid A biosynthesis acyltransferase</fullName>
    </submittedName>
</protein>
<name>A0A2S7I601_9FLAO</name>
<evidence type="ECO:0000256" key="1">
    <source>
        <dbReference type="ARBA" id="ARBA00004533"/>
    </source>
</evidence>
<evidence type="ECO:0000313" key="7">
    <source>
        <dbReference type="EMBL" id="PPZ91955.1"/>
    </source>
</evidence>
<reference evidence="7 8" key="1">
    <citation type="submission" date="2018-02" db="EMBL/GenBank/DDBJ databases">
        <title>Draft genome sequence of bacterial isolates from marine environment.</title>
        <authorList>
            <person name="Singh S.K."/>
            <person name="Hill R."/>
            <person name="Major S."/>
            <person name="Cai H."/>
            <person name="Li Y."/>
        </authorList>
    </citation>
    <scope>NUCLEOTIDE SEQUENCE [LARGE SCALE GENOMIC DNA]</scope>
    <source>
        <strain evidence="7 8">IMET F</strain>
    </source>
</reference>
<evidence type="ECO:0000256" key="4">
    <source>
        <dbReference type="ARBA" id="ARBA00022679"/>
    </source>
</evidence>
<dbReference type="GO" id="GO:0005886">
    <property type="term" value="C:plasma membrane"/>
    <property type="evidence" value="ECO:0007669"/>
    <property type="project" value="UniProtKB-SubCell"/>
</dbReference>
<gene>
    <name evidence="7" type="ORF">C3729_07220</name>
</gene>
<keyword evidence="5" id="KW-0472">Membrane</keyword>
<dbReference type="PANTHER" id="PTHR30606">
    <property type="entry name" value="LIPID A BIOSYNTHESIS LAUROYL ACYLTRANSFERASE"/>
    <property type="match status" value="1"/>
</dbReference>
<dbReference type="AlphaFoldDB" id="A0A2S7I601"/>
<dbReference type="CDD" id="cd07984">
    <property type="entry name" value="LPLAT_LABLAT-like"/>
    <property type="match status" value="1"/>
</dbReference>
<organism evidence="7 8">
    <name type="scientific">Cloacibacterium normanense</name>
    <dbReference type="NCBI Taxonomy" id="237258"/>
    <lineage>
        <taxon>Bacteria</taxon>
        <taxon>Pseudomonadati</taxon>
        <taxon>Bacteroidota</taxon>
        <taxon>Flavobacteriia</taxon>
        <taxon>Flavobacteriales</taxon>
        <taxon>Weeksellaceae</taxon>
    </lineage>
</organism>
<comment type="caution">
    <text evidence="7">The sequence shown here is derived from an EMBL/GenBank/DDBJ whole genome shotgun (WGS) entry which is preliminary data.</text>
</comment>
<evidence type="ECO:0000256" key="6">
    <source>
        <dbReference type="ARBA" id="ARBA00023315"/>
    </source>
</evidence>
<keyword evidence="3" id="KW-0997">Cell inner membrane</keyword>